<accession>B1ZU26</accession>
<evidence type="ECO:0000313" key="3">
    <source>
        <dbReference type="Proteomes" id="UP000007013"/>
    </source>
</evidence>
<dbReference type="eggNOG" id="ENOG502ZS8Q">
    <property type="taxonomic scope" value="Bacteria"/>
</dbReference>
<protein>
    <recommendedName>
        <fullName evidence="4">Cell division protein FtsL</fullName>
    </recommendedName>
</protein>
<reference evidence="2 3" key="1">
    <citation type="journal article" date="2011" name="J. Bacteriol.">
        <title>Genome sequence of the verrucomicrobium Opitutus terrae PB90-1, an abundant inhabitant of rice paddy soil ecosystems.</title>
        <authorList>
            <person name="van Passel M.W."/>
            <person name="Kant R."/>
            <person name="Palva A."/>
            <person name="Copeland A."/>
            <person name="Lucas S."/>
            <person name="Lapidus A."/>
            <person name="Glavina del Rio T."/>
            <person name="Pitluck S."/>
            <person name="Goltsman E."/>
            <person name="Clum A."/>
            <person name="Sun H."/>
            <person name="Schmutz J."/>
            <person name="Larimer F.W."/>
            <person name="Land M.L."/>
            <person name="Hauser L."/>
            <person name="Kyrpides N."/>
            <person name="Mikhailova N."/>
            <person name="Richardson P.P."/>
            <person name="Janssen P.H."/>
            <person name="de Vos W.M."/>
            <person name="Smidt H."/>
        </authorList>
    </citation>
    <scope>NUCLEOTIDE SEQUENCE [LARGE SCALE GENOMIC DNA]</scope>
    <source>
        <strain evidence="3">DSM 11246 / JCM 15787 / PB90-1</strain>
    </source>
</reference>
<feature type="transmembrane region" description="Helical" evidence="1">
    <location>
        <begin position="13"/>
        <end position="34"/>
    </location>
</feature>
<dbReference type="AlphaFoldDB" id="B1ZU26"/>
<proteinExistence type="predicted"/>
<dbReference type="RefSeq" id="WP_012375443.1">
    <property type="nucleotide sequence ID" value="NC_010571.1"/>
</dbReference>
<dbReference type="OrthoDB" id="193890at2"/>
<dbReference type="KEGG" id="ote:Oter_2627"/>
<dbReference type="Proteomes" id="UP000007013">
    <property type="component" value="Chromosome"/>
</dbReference>
<gene>
    <name evidence="2" type="ordered locus">Oter_2627</name>
</gene>
<organism evidence="2 3">
    <name type="scientific">Opitutus terrae (strain DSM 11246 / JCM 15787 / PB90-1)</name>
    <dbReference type="NCBI Taxonomy" id="452637"/>
    <lineage>
        <taxon>Bacteria</taxon>
        <taxon>Pseudomonadati</taxon>
        <taxon>Verrucomicrobiota</taxon>
        <taxon>Opitutia</taxon>
        <taxon>Opitutales</taxon>
        <taxon>Opitutaceae</taxon>
        <taxon>Opitutus</taxon>
    </lineage>
</organism>
<name>B1ZU26_OPITP</name>
<evidence type="ECO:0000256" key="1">
    <source>
        <dbReference type="SAM" id="Phobius"/>
    </source>
</evidence>
<keyword evidence="1" id="KW-1133">Transmembrane helix</keyword>
<dbReference type="EMBL" id="CP001032">
    <property type="protein sequence ID" value="ACB75908.1"/>
    <property type="molecule type" value="Genomic_DNA"/>
</dbReference>
<dbReference type="HOGENOM" id="CLU_1946608_0_0_0"/>
<keyword evidence="1" id="KW-0472">Membrane</keyword>
<dbReference type="STRING" id="452637.Oter_2627"/>
<keyword evidence="3" id="KW-1185">Reference proteome</keyword>
<keyword evidence="1" id="KW-0812">Transmembrane</keyword>
<sequence length="129" mass="14364">MNTFSTHGFVNQLMVYTLVMIGFSGSIGLGTVWMRHQISVTANSTRQLAARITEVERHLAETTAAAESERDPDVLLRRNVEWRLGLVPPSQNQIVHVTQDPVLNLAAKRNRGLFGDRPATVSFPLALQR</sequence>
<evidence type="ECO:0000313" key="2">
    <source>
        <dbReference type="EMBL" id="ACB75908.1"/>
    </source>
</evidence>
<evidence type="ECO:0008006" key="4">
    <source>
        <dbReference type="Google" id="ProtNLM"/>
    </source>
</evidence>